<accession>A0A1G2MIJ6</accession>
<feature type="transmembrane region" description="Helical" evidence="1">
    <location>
        <begin position="69"/>
        <end position="102"/>
    </location>
</feature>
<dbReference type="AlphaFoldDB" id="A0A1G2MIJ6"/>
<dbReference type="EMBL" id="MHRK01000028">
    <property type="protein sequence ID" value="OHA23683.1"/>
    <property type="molecule type" value="Genomic_DNA"/>
</dbReference>
<sequence>MRNLIAILPTYVVWHYTMALRDLERNSSNLLWFIFHFFSVGVLLGTLFSPWKKLSKDESSHHPTFFSNLAVNVLMRVVGFFVRTITIVMGLICFIIGTFLFIALFVVWLFLPFLVVISFLYGVSFFITGYIL</sequence>
<keyword evidence="1" id="KW-0472">Membrane</keyword>
<dbReference type="Proteomes" id="UP000177130">
    <property type="component" value="Unassembled WGS sequence"/>
</dbReference>
<evidence type="ECO:0000313" key="3">
    <source>
        <dbReference type="Proteomes" id="UP000177130"/>
    </source>
</evidence>
<evidence type="ECO:0000256" key="1">
    <source>
        <dbReference type="SAM" id="Phobius"/>
    </source>
</evidence>
<feature type="transmembrane region" description="Helical" evidence="1">
    <location>
        <begin position="108"/>
        <end position="131"/>
    </location>
</feature>
<proteinExistence type="predicted"/>
<organism evidence="2 3">
    <name type="scientific">Candidatus Taylorbacteria bacterium RIFCSPHIGHO2_02_FULL_43_32b</name>
    <dbReference type="NCBI Taxonomy" id="1802306"/>
    <lineage>
        <taxon>Bacteria</taxon>
        <taxon>Candidatus Tayloriibacteriota</taxon>
    </lineage>
</organism>
<evidence type="ECO:0000313" key="2">
    <source>
        <dbReference type="EMBL" id="OHA23683.1"/>
    </source>
</evidence>
<protein>
    <submittedName>
        <fullName evidence="2">Uncharacterized protein</fullName>
    </submittedName>
</protein>
<gene>
    <name evidence="2" type="ORF">A3C72_00410</name>
</gene>
<name>A0A1G2MIJ6_9BACT</name>
<comment type="caution">
    <text evidence="2">The sequence shown here is derived from an EMBL/GenBank/DDBJ whole genome shotgun (WGS) entry which is preliminary data.</text>
</comment>
<feature type="transmembrane region" description="Helical" evidence="1">
    <location>
        <begin position="29"/>
        <end position="48"/>
    </location>
</feature>
<keyword evidence="1" id="KW-0812">Transmembrane</keyword>
<reference evidence="2 3" key="1">
    <citation type="journal article" date="2016" name="Nat. Commun.">
        <title>Thousands of microbial genomes shed light on interconnected biogeochemical processes in an aquifer system.</title>
        <authorList>
            <person name="Anantharaman K."/>
            <person name="Brown C.T."/>
            <person name="Hug L.A."/>
            <person name="Sharon I."/>
            <person name="Castelle C.J."/>
            <person name="Probst A.J."/>
            <person name="Thomas B.C."/>
            <person name="Singh A."/>
            <person name="Wilkins M.J."/>
            <person name="Karaoz U."/>
            <person name="Brodie E.L."/>
            <person name="Williams K.H."/>
            <person name="Hubbard S.S."/>
            <person name="Banfield J.F."/>
        </authorList>
    </citation>
    <scope>NUCLEOTIDE SEQUENCE [LARGE SCALE GENOMIC DNA]</scope>
</reference>
<dbReference type="STRING" id="1802306.A3C72_00410"/>
<keyword evidence="1" id="KW-1133">Transmembrane helix</keyword>